<dbReference type="Proteomes" id="UP001056778">
    <property type="component" value="Chromosome 1"/>
</dbReference>
<reference evidence="1" key="1">
    <citation type="submission" date="2022-04" db="EMBL/GenBank/DDBJ databases">
        <title>Chromosome-scale genome assembly of Holotrichia oblita Faldermann.</title>
        <authorList>
            <person name="Rongchong L."/>
        </authorList>
    </citation>
    <scope>NUCLEOTIDE SEQUENCE</scope>
    <source>
        <strain evidence="1">81SQS9</strain>
    </source>
</reference>
<proteinExistence type="predicted"/>
<sequence length="233" mass="26421">MGGVKQKASWTYLIQLYEWDKPRGYFSTFTKLTDAHVLPSKINKMKVSCCAQVFGNSVGKFMQCLIDAESSVLPKEAEGTAKLFLFLNKLFDSFNGVNRAPSEENQLKCAISTSAHKVFWHEAISVITSMKFQERGTEKLSRPPSLKNWVWTIRGMQYIWDKLSANGWQYLIPRHFNQDAIENFFSCIRAHGVRNVNPMCTSFITSFKTLTLNNFCSPKSISANCEDDLSTGA</sequence>
<accession>A0ACB9TVM9</accession>
<organism evidence="1 2">
    <name type="scientific">Holotrichia oblita</name>
    <name type="common">Chafer beetle</name>
    <dbReference type="NCBI Taxonomy" id="644536"/>
    <lineage>
        <taxon>Eukaryota</taxon>
        <taxon>Metazoa</taxon>
        <taxon>Ecdysozoa</taxon>
        <taxon>Arthropoda</taxon>
        <taxon>Hexapoda</taxon>
        <taxon>Insecta</taxon>
        <taxon>Pterygota</taxon>
        <taxon>Neoptera</taxon>
        <taxon>Endopterygota</taxon>
        <taxon>Coleoptera</taxon>
        <taxon>Polyphaga</taxon>
        <taxon>Scarabaeiformia</taxon>
        <taxon>Scarabaeidae</taxon>
        <taxon>Melolonthinae</taxon>
        <taxon>Holotrichia</taxon>
    </lineage>
</organism>
<name>A0ACB9TVM9_HOLOL</name>
<comment type="caution">
    <text evidence="1">The sequence shown here is derived from an EMBL/GenBank/DDBJ whole genome shotgun (WGS) entry which is preliminary data.</text>
</comment>
<evidence type="ECO:0000313" key="2">
    <source>
        <dbReference type="Proteomes" id="UP001056778"/>
    </source>
</evidence>
<dbReference type="EMBL" id="CM043015">
    <property type="protein sequence ID" value="KAI4470866.1"/>
    <property type="molecule type" value="Genomic_DNA"/>
</dbReference>
<gene>
    <name evidence="1" type="ORF">MML48_1g05122</name>
</gene>
<protein>
    <submittedName>
        <fullName evidence="1">Microsomal prostaglandin e synthase-2</fullName>
    </submittedName>
</protein>
<evidence type="ECO:0000313" key="1">
    <source>
        <dbReference type="EMBL" id="KAI4470866.1"/>
    </source>
</evidence>
<keyword evidence="2" id="KW-1185">Reference proteome</keyword>